<dbReference type="EMBL" id="QXTE01000072">
    <property type="protein sequence ID" value="TFK08113.1"/>
    <property type="molecule type" value="Genomic_DNA"/>
</dbReference>
<protein>
    <submittedName>
        <fullName evidence="2">Protein chibby-like protein 1</fullName>
    </submittedName>
</protein>
<sequence length="102" mass="10658">MPGMTYISQLHDSNCAPMLHCPVCPADPLCQGPGLEGTQGPLQPEARAVSVPARDTHPSHPAKPVGAGEPGSMCIIVSGHVSECNGMGQLFDILEPIPFLVF</sequence>
<name>A0A4D9EJA1_9SAUR</name>
<proteinExistence type="predicted"/>
<feature type="region of interest" description="Disordered" evidence="1">
    <location>
        <begin position="35"/>
        <end position="67"/>
    </location>
</feature>
<keyword evidence="3" id="KW-1185">Reference proteome</keyword>
<comment type="caution">
    <text evidence="2">The sequence shown here is derived from an EMBL/GenBank/DDBJ whole genome shotgun (WGS) entry which is preliminary data.</text>
</comment>
<evidence type="ECO:0000313" key="2">
    <source>
        <dbReference type="EMBL" id="TFK08113.1"/>
    </source>
</evidence>
<dbReference type="AlphaFoldDB" id="A0A4D9EJA1"/>
<reference evidence="2 3" key="2">
    <citation type="submission" date="2019-04" db="EMBL/GenBank/DDBJ databases">
        <title>The genome sequence of big-headed turtle.</title>
        <authorList>
            <person name="Gong S."/>
        </authorList>
    </citation>
    <scope>NUCLEOTIDE SEQUENCE [LARGE SCALE GENOMIC DNA]</scope>
    <source>
        <strain evidence="2">DO16091913</strain>
        <tissue evidence="2">Muscle</tissue>
    </source>
</reference>
<organism evidence="2 3">
    <name type="scientific">Platysternon megacephalum</name>
    <name type="common">big-headed turtle</name>
    <dbReference type="NCBI Taxonomy" id="55544"/>
    <lineage>
        <taxon>Eukaryota</taxon>
        <taxon>Metazoa</taxon>
        <taxon>Chordata</taxon>
        <taxon>Craniata</taxon>
        <taxon>Vertebrata</taxon>
        <taxon>Euteleostomi</taxon>
        <taxon>Archelosauria</taxon>
        <taxon>Testudinata</taxon>
        <taxon>Testudines</taxon>
        <taxon>Cryptodira</taxon>
        <taxon>Durocryptodira</taxon>
        <taxon>Testudinoidea</taxon>
        <taxon>Platysternidae</taxon>
        <taxon>Platysternon</taxon>
    </lineage>
</organism>
<gene>
    <name evidence="2" type="ORF">DR999_PMT08984</name>
</gene>
<reference evidence="2 3" key="1">
    <citation type="submission" date="2019-04" db="EMBL/GenBank/DDBJ databases">
        <title>Draft genome of the big-headed turtle Platysternon megacephalum.</title>
        <authorList>
            <person name="Gong S."/>
        </authorList>
    </citation>
    <scope>NUCLEOTIDE SEQUENCE [LARGE SCALE GENOMIC DNA]</scope>
    <source>
        <strain evidence="2">DO16091913</strain>
        <tissue evidence="2">Muscle</tissue>
    </source>
</reference>
<evidence type="ECO:0000256" key="1">
    <source>
        <dbReference type="SAM" id="MobiDB-lite"/>
    </source>
</evidence>
<evidence type="ECO:0000313" key="3">
    <source>
        <dbReference type="Proteomes" id="UP000297703"/>
    </source>
</evidence>
<accession>A0A4D9EJA1</accession>
<dbReference type="Proteomes" id="UP000297703">
    <property type="component" value="Unassembled WGS sequence"/>
</dbReference>